<accession>A0A8X6N523</accession>
<protein>
    <submittedName>
        <fullName evidence="1">Uncharacterized protein</fullName>
    </submittedName>
</protein>
<dbReference type="Proteomes" id="UP000887013">
    <property type="component" value="Unassembled WGS sequence"/>
</dbReference>
<organism evidence="1 2">
    <name type="scientific">Nephila pilipes</name>
    <name type="common">Giant wood spider</name>
    <name type="synonym">Nephila maculata</name>
    <dbReference type="NCBI Taxonomy" id="299642"/>
    <lineage>
        <taxon>Eukaryota</taxon>
        <taxon>Metazoa</taxon>
        <taxon>Ecdysozoa</taxon>
        <taxon>Arthropoda</taxon>
        <taxon>Chelicerata</taxon>
        <taxon>Arachnida</taxon>
        <taxon>Araneae</taxon>
        <taxon>Araneomorphae</taxon>
        <taxon>Entelegynae</taxon>
        <taxon>Araneoidea</taxon>
        <taxon>Nephilidae</taxon>
        <taxon>Nephila</taxon>
    </lineage>
</organism>
<comment type="caution">
    <text evidence="1">The sequence shown here is derived from an EMBL/GenBank/DDBJ whole genome shotgun (WGS) entry which is preliminary data.</text>
</comment>
<evidence type="ECO:0000313" key="1">
    <source>
        <dbReference type="EMBL" id="GFS93733.1"/>
    </source>
</evidence>
<dbReference type="EMBL" id="BMAW01100186">
    <property type="protein sequence ID" value="GFS93733.1"/>
    <property type="molecule type" value="Genomic_DNA"/>
</dbReference>
<evidence type="ECO:0000313" key="2">
    <source>
        <dbReference type="Proteomes" id="UP000887013"/>
    </source>
</evidence>
<gene>
    <name evidence="1" type="ORF">NPIL_507911</name>
</gene>
<sequence>MRSQKLKQDKTITNPKEEIGAEFGVTAGPELVSYSLAIRQEWWGEGSQWESSIRSVGGAMLEAVLIPYDDSDWLREWGRSVGDEFADTGLVDGSTYSICEVFDGIFNFFFSIDYWVSRYYFLENVLKLGSVVTVELERPLEMPKSIVEGKWFLLEGYLVGQFGVIKSNPCV</sequence>
<name>A0A8X6N523_NEPPI</name>
<reference evidence="1" key="1">
    <citation type="submission" date="2020-08" db="EMBL/GenBank/DDBJ databases">
        <title>Multicomponent nature underlies the extraordinary mechanical properties of spider dragline silk.</title>
        <authorList>
            <person name="Kono N."/>
            <person name="Nakamura H."/>
            <person name="Mori M."/>
            <person name="Yoshida Y."/>
            <person name="Ohtoshi R."/>
            <person name="Malay A.D."/>
            <person name="Moran D.A.P."/>
            <person name="Tomita M."/>
            <person name="Numata K."/>
            <person name="Arakawa K."/>
        </authorList>
    </citation>
    <scope>NUCLEOTIDE SEQUENCE</scope>
</reference>
<dbReference type="AlphaFoldDB" id="A0A8X6N523"/>
<proteinExistence type="predicted"/>
<keyword evidence="2" id="KW-1185">Reference proteome</keyword>